<dbReference type="PIRSF" id="PIRSF006324">
    <property type="entry name" value="LeuE"/>
    <property type="match status" value="1"/>
</dbReference>
<keyword evidence="5 6" id="KW-0472">Membrane</keyword>
<protein>
    <submittedName>
        <fullName evidence="7">LysE family translocator</fullName>
    </submittedName>
</protein>
<evidence type="ECO:0000256" key="3">
    <source>
        <dbReference type="ARBA" id="ARBA00022692"/>
    </source>
</evidence>
<feature type="transmembrane region" description="Helical" evidence="6">
    <location>
        <begin position="6"/>
        <end position="28"/>
    </location>
</feature>
<keyword evidence="4 6" id="KW-1133">Transmembrane helix</keyword>
<evidence type="ECO:0000256" key="4">
    <source>
        <dbReference type="ARBA" id="ARBA00022989"/>
    </source>
</evidence>
<dbReference type="Pfam" id="PF01810">
    <property type="entry name" value="LysE"/>
    <property type="match status" value="1"/>
</dbReference>
<feature type="transmembrane region" description="Helical" evidence="6">
    <location>
        <begin position="148"/>
        <end position="170"/>
    </location>
</feature>
<dbReference type="InterPro" id="IPR001123">
    <property type="entry name" value="LeuE-type"/>
</dbReference>
<evidence type="ECO:0000313" key="8">
    <source>
        <dbReference type="Proteomes" id="UP001595579"/>
    </source>
</evidence>
<sequence length="208" mass="22002">MTLELWLSFCLASLLIIVSPGPAVALLVATGVNRGRRAALAMLPGFFVGDLLAMALSFAGVGALLMTSAELFQVLKWAGAAYLLYLGIKMWREAGRLGDLEPSGTDIRLGTAKAFLVTALNPKSLAFFMAFMPQFVTASQPLLPQLAILFSTFLIIGVLSDLAYTFLATTGGQLLSARLRRILHRFGAGSLIGASALVAAMRRPLGAA</sequence>
<dbReference type="RefSeq" id="WP_386772536.1">
    <property type="nucleotide sequence ID" value="NZ_JBHRUG010000017.1"/>
</dbReference>
<organism evidence="7 8">
    <name type="scientific">Litchfieldella rifensis</name>
    <dbReference type="NCBI Taxonomy" id="762643"/>
    <lineage>
        <taxon>Bacteria</taxon>
        <taxon>Pseudomonadati</taxon>
        <taxon>Pseudomonadota</taxon>
        <taxon>Gammaproteobacteria</taxon>
        <taxon>Oceanospirillales</taxon>
        <taxon>Halomonadaceae</taxon>
        <taxon>Litchfieldella</taxon>
    </lineage>
</organism>
<accession>A0ABV7LMC5</accession>
<keyword evidence="2" id="KW-1003">Cell membrane</keyword>
<feature type="transmembrane region" description="Helical" evidence="6">
    <location>
        <begin position="71"/>
        <end position="88"/>
    </location>
</feature>
<dbReference type="EMBL" id="JBHRUG010000017">
    <property type="protein sequence ID" value="MFC3283470.1"/>
    <property type="molecule type" value="Genomic_DNA"/>
</dbReference>
<dbReference type="PANTHER" id="PTHR30086">
    <property type="entry name" value="ARGININE EXPORTER PROTEIN ARGO"/>
    <property type="match status" value="1"/>
</dbReference>
<evidence type="ECO:0000256" key="5">
    <source>
        <dbReference type="ARBA" id="ARBA00023136"/>
    </source>
</evidence>
<gene>
    <name evidence="7" type="ORF">ACFOEV_07605</name>
</gene>
<name>A0ABV7LMC5_9GAMM</name>
<dbReference type="Proteomes" id="UP001595579">
    <property type="component" value="Unassembled WGS sequence"/>
</dbReference>
<keyword evidence="8" id="KW-1185">Reference proteome</keyword>
<comment type="caution">
    <text evidence="7">The sequence shown here is derived from an EMBL/GenBank/DDBJ whole genome shotgun (WGS) entry which is preliminary data.</text>
</comment>
<reference evidence="8" key="1">
    <citation type="journal article" date="2019" name="Int. J. Syst. Evol. Microbiol.">
        <title>The Global Catalogue of Microorganisms (GCM) 10K type strain sequencing project: providing services to taxonomists for standard genome sequencing and annotation.</title>
        <authorList>
            <consortium name="The Broad Institute Genomics Platform"/>
            <consortium name="The Broad Institute Genome Sequencing Center for Infectious Disease"/>
            <person name="Wu L."/>
            <person name="Ma J."/>
        </authorList>
    </citation>
    <scope>NUCLEOTIDE SEQUENCE [LARGE SCALE GENOMIC DNA]</scope>
    <source>
        <strain evidence="8">CECT 7698</strain>
    </source>
</reference>
<evidence type="ECO:0000256" key="2">
    <source>
        <dbReference type="ARBA" id="ARBA00022475"/>
    </source>
</evidence>
<feature type="transmembrane region" description="Helical" evidence="6">
    <location>
        <begin position="40"/>
        <end position="65"/>
    </location>
</feature>
<evidence type="ECO:0000256" key="6">
    <source>
        <dbReference type="SAM" id="Phobius"/>
    </source>
</evidence>
<dbReference type="PANTHER" id="PTHR30086:SF20">
    <property type="entry name" value="ARGININE EXPORTER PROTEIN ARGO-RELATED"/>
    <property type="match status" value="1"/>
</dbReference>
<proteinExistence type="predicted"/>
<keyword evidence="3 6" id="KW-0812">Transmembrane</keyword>
<feature type="transmembrane region" description="Helical" evidence="6">
    <location>
        <begin position="114"/>
        <end position="136"/>
    </location>
</feature>
<evidence type="ECO:0000256" key="1">
    <source>
        <dbReference type="ARBA" id="ARBA00004651"/>
    </source>
</evidence>
<comment type="subcellular location">
    <subcellularLocation>
        <location evidence="1">Cell membrane</location>
        <topology evidence="1">Multi-pass membrane protein</topology>
    </subcellularLocation>
</comment>
<feature type="transmembrane region" description="Helical" evidence="6">
    <location>
        <begin position="182"/>
        <end position="201"/>
    </location>
</feature>
<evidence type="ECO:0000313" key="7">
    <source>
        <dbReference type="EMBL" id="MFC3283470.1"/>
    </source>
</evidence>